<gene>
    <name evidence="1" type="ORF">GCM10009836_04330</name>
</gene>
<reference evidence="1 2" key="1">
    <citation type="journal article" date="2019" name="Int. J. Syst. Evol. Microbiol.">
        <title>The Global Catalogue of Microorganisms (GCM) 10K type strain sequencing project: providing services to taxonomists for standard genome sequencing and annotation.</title>
        <authorList>
            <consortium name="The Broad Institute Genomics Platform"/>
            <consortium name="The Broad Institute Genome Sequencing Center for Infectious Disease"/>
            <person name="Wu L."/>
            <person name="Ma J."/>
        </authorList>
    </citation>
    <scope>NUCLEOTIDE SEQUENCE [LARGE SCALE GENOMIC DNA]</scope>
    <source>
        <strain evidence="1 2">JCM 16009</strain>
    </source>
</reference>
<dbReference type="Proteomes" id="UP001500449">
    <property type="component" value="Unassembled WGS sequence"/>
</dbReference>
<sequence>MSMTEDWLALARAVTARRTRLALAKDQLVTRGGPTAATLRLIEAGRGGNFHEQTYGRLERALKWRVGTCAALLGGQLCPHQAVGAAAEDTVALEIISAVEAARRAVLAIQPASDLTVRAARALQKLVAQVQEQAPGPENRRLR</sequence>
<comment type="caution">
    <text evidence="1">The sequence shown here is derived from an EMBL/GenBank/DDBJ whole genome shotgun (WGS) entry which is preliminary data.</text>
</comment>
<organism evidence="1 2">
    <name type="scientific">Pseudonocardia ailaonensis</name>
    <dbReference type="NCBI Taxonomy" id="367279"/>
    <lineage>
        <taxon>Bacteria</taxon>
        <taxon>Bacillati</taxon>
        <taxon>Actinomycetota</taxon>
        <taxon>Actinomycetes</taxon>
        <taxon>Pseudonocardiales</taxon>
        <taxon>Pseudonocardiaceae</taxon>
        <taxon>Pseudonocardia</taxon>
    </lineage>
</organism>
<evidence type="ECO:0000313" key="1">
    <source>
        <dbReference type="EMBL" id="GAA1829571.1"/>
    </source>
</evidence>
<dbReference type="EMBL" id="BAAAQK010000001">
    <property type="protein sequence ID" value="GAA1829571.1"/>
    <property type="molecule type" value="Genomic_DNA"/>
</dbReference>
<evidence type="ECO:0000313" key="2">
    <source>
        <dbReference type="Proteomes" id="UP001500449"/>
    </source>
</evidence>
<keyword evidence="2" id="KW-1185">Reference proteome</keyword>
<protein>
    <submittedName>
        <fullName evidence="1">Uncharacterized protein</fullName>
    </submittedName>
</protein>
<accession>A0ABN2MKD2</accession>
<proteinExistence type="predicted"/>
<name>A0ABN2MKD2_9PSEU</name>